<dbReference type="SMART" id="SM00717">
    <property type="entry name" value="SANT"/>
    <property type="match status" value="1"/>
</dbReference>
<keyword evidence="2" id="KW-0677">Repeat</keyword>
<dbReference type="AlphaFoldDB" id="N1QV87"/>
<dbReference type="PROSITE" id="PS50090">
    <property type="entry name" value="MYB_LIKE"/>
    <property type="match status" value="1"/>
</dbReference>
<dbReference type="PROSITE" id="PS51294">
    <property type="entry name" value="HTH_MYB"/>
    <property type="match status" value="1"/>
</dbReference>
<dbReference type="InterPro" id="IPR017930">
    <property type="entry name" value="Myb_dom"/>
</dbReference>
<name>N1QV87_AEGTA</name>
<dbReference type="GO" id="GO:0005634">
    <property type="term" value="C:nucleus"/>
    <property type="evidence" value="ECO:0007669"/>
    <property type="project" value="UniProtKB-SubCell"/>
</dbReference>
<keyword evidence="3" id="KW-0805">Transcription regulation</keyword>
<keyword evidence="4" id="KW-0238">DNA-binding</keyword>
<dbReference type="GO" id="GO:0003677">
    <property type="term" value="F:DNA binding"/>
    <property type="evidence" value="ECO:0007669"/>
    <property type="project" value="UniProtKB-KW"/>
</dbReference>
<dbReference type="SUPFAM" id="SSF46689">
    <property type="entry name" value="Homeodomain-like"/>
    <property type="match status" value="1"/>
</dbReference>
<dbReference type="EnsemblPlants" id="EMT14182">
    <property type="protein sequence ID" value="EMT14182"/>
    <property type="gene ID" value="F775_01825"/>
</dbReference>
<dbReference type="PANTHER" id="PTHR10641:SF592">
    <property type="entry name" value="P-TYPE R2R3 MYB PROTEIN"/>
    <property type="match status" value="1"/>
</dbReference>
<dbReference type="InterPro" id="IPR001005">
    <property type="entry name" value="SANT/Myb"/>
</dbReference>
<sequence length="113" mass="12900">MGRTPCCESRQGLKKGPWTPEEDKLLVDYVQANAPGNWRMLPKLAGLNRCGKSCRLRWTNYLRPDIKRGPFTPEEHKSILQLHAIVGNKSVLLLLLLTHFVPLQYTCVSSHVY</sequence>
<accession>N1QV87</accession>
<evidence type="ECO:0000256" key="5">
    <source>
        <dbReference type="ARBA" id="ARBA00023163"/>
    </source>
</evidence>
<proteinExistence type="predicted"/>
<keyword evidence="6" id="KW-0539">Nucleus</keyword>
<evidence type="ECO:0000256" key="2">
    <source>
        <dbReference type="ARBA" id="ARBA00022737"/>
    </source>
</evidence>
<protein>
    <submittedName>
        <fullName evidence="7">Transcription factor MYB39</fullName>
    </submittedName>
</protein>
<dbReference type="InterPro" id="IPR015495">
    <property type="entry name" value="Myb_TF_plants"/>
</dbReference>
<dbReference type="Gene3D" id="1.10.10.60">
    <property type="entry name" value="Homeodomain-like"/>
    <property type="match status" value="1"/>
</dbReference>
<dbReference type="FunFam" id="1.10.10.60:FF:000001">
    <property type="entry name" value="MYB-related transcription factor"/>
    <property type="match status" value="1"/>
</dbReference>
<organism evidence="7">
    <name type="scientific">Aegilops tauschii</name>
    <name type="common">Tausch's goatgrass</name>
    <name type="synonym">Aegilops squarrosa</name>
    <dbReference type="NCBI Taxonomy" id="37682"/>
    <lineage>
        <taxon>Eukaryota</taxon>
        <taxon>Viridiplantae</taxon>
        <taxon>Streptophyta</taxon>
        <taxon>Embryophyta</taxon>
        <taxon>Tracheophyta</taxon>
        <taxon>Spermatophyta</taxon>
        <taxon>Magnoliopsida</taxon>
        <taxon>Liliopsida</taxon>
        <taxon>Poales</taxon>
        <taxon>Poaceae</taxon>
        <taxon>BOP clade</taxon>
        <taxon>Pooideae</taxon>
        <taxon>Triticodae</taxon>
        <taxon>Triticeae</taxon>
        <taxon>Triticinae</taxon>
        <taxon>Aegilops</taxon>
    </lineage>
</organism>
<dbReference type="CDD" id="cd00167">
    <property type="entry name" value="SANT"/>
    <property type="match status" value="1"/>
</dbReference>
<dbReference type="Pfam" id="PF00249">
    <property type="entry name" value="Myb_DNA-binding"/>
    <property type="match status" value="1"/>
</dbReference>
<evidence type="ECO:0000256" key="3">
    <source>
        <dbReference type="ARBA" id="ARBA00023015"/>
    </source>
</evidence>
<dbReference type="PANTHER" id="PTHR10641">
    <property type="entry name" value="MYB FAMILY TRANSCRIPTION FACTOR"/>
    <property type="match status" value="1"/>
</dbReference>
<comment type="subcellular location">
    <subcellularLocation>
        <location evidence="1">Nucleus</location>
    </subcellularLocation>
</comment>
<reference evidence="7" key="1">
    <citation type="submission" date="2015-06" db="UniProtKB">
        <authorList>
            <consortium name="EnsemblPlants"/>
        </authorList>
    </citation>
    <scope>IDENTIFICATION</scope>
</reference>
<evidence type="ECO:0000256" key="4">
    <source>
        <dbReference type="ARBA" id="ARBA00023125"/>
    </source>
</evidence>
<evidence type="ECO:0000313" key="7">
    <source>
        <dbReference type="EnsemblPlants" id="EMT14182"/>
    </source>
</evidence>
<dbReference type="InterPro" id="IPR009057">
    <property type="entry name" value="Homeodomain-like_sf"/>
</dbReference>
<evidence type="ECO:0000256" key="6">
    <source>
        <dbReference type="ARBA" id="ARBA00023242"/>
    </source>
</evidence>
<evidence type="ECO:0000256" key="1">
    <source>
        <dbReference type="ARBA" id="ARBA00004123"/>
    </source>
</evidence>
<keyword evidence="5" id="KW-0804">Transcription</keyword>